<dbReference type="Pfam" id="PF23445">
    <property type="entry name" value="WHD_SNRNP200"/>
    <property type="match status" value="1"/>
</dbReference>
<dbReference type="InterPro" id="IPR036388">
    <property type="entry name" value="WH-like_DNA-bd_sf"/>
</dbReference>
<dbReference type="Gene3D" id="2.60.40.150">
    <property type="entry name" value="C2 domain"/>
    <property type="match status" value="2"/>
</dbReference>
<dbReference type="Pfam" id="PF00270">
    <property type="entry name" value="DEAD"/>
    <property type="match status" value="1"/>
</dbReference>
<comment type="caution">
    <text evidence="11">The sequence shown here is derived from an EMBL/GenBank/DDBJ whole genome shotgun (WGS) entry which is preliminary data.</text>
</comment>
<dbReference type="PANTHER" id="PTHR24075:SF5">
    <property type="entry name" value="U5 SMALL NUCLEAR RIBONUCLEOPROTEIN 200 KDA HELICASE"/>
    <property type="match status" value="1"/>
</dbReference>
<dbReference type="InterPro" id="IPR014756">
    <property type="entry name" value="Ig_E-set"/>
</dbReference>
<dbReference type="PANTHER" id="PTHR24075">
    <property type="entry name" value="SEC63 DOMAIN-CONTAINING"/>
    <property type="match status" value="1"/>
</dbReference>
<dbReference type="Proteomes" id="UP001480595">
    <property type="component" value="Unassembled WGS sequence"/>
</dbReference>
<dbReference type="Gene3D" id="1.10.3380.10">
    <property type="entry name" value="Sec63 N-terminal domain-like domain"/>
    <property type="match status" value="1"/>
</dbReference>
<keyword evidence="7" id="KW-1133">Transmembrane helix</keyword>
<dbReference type="InterPro" id="IPR004179">
    <property type="entry name" value="Sec63-dom"/>
</dbReference>
<dbReference type="SMART" id="SM00973">
    <property type="entry name" value="Sec63"/>
    <property type="match status" value="1"/>
</dbReference>
<proteinExistence type="predicted"/>
<evidence type="ECO:0000256" key="6">
    <source>
        <dbReference type="ARBA" id="ARBA00022824"/>
    </source>
</evidence>
<keyword evidence="5 11" id="KW-0547">Nucleotide-binding</keyword>
<comment type="subcellular location">
    <subcellularLocation>
        <location evidence="2">Endoplasmic reticulum</location>
    </subcellularLocation>
    <subcellularLocation>
        <location evidence="1">Membrane</location>
        <topology evidence="1">Multi-pass membrane protein</topology>
    </subcellularLocation>
</comment>
<keyword evidence="3" id="KW-0812">Transmembrane</keyword>
<dbReference type="Gene3D" id="1.10.10.10">
    <property type="entry name" value="Winged helix-like DNA-binding domain superfamily/Winged helix DNA-binding domain"/>
    <property type="match status" value="1"/>
</dbReference>
<dbReference type="InterPro" id="IPR011545">
    <property type="entry name" value="DEAD/DEAH_box_helicase_dom"/>
</dbReference>
<dbReference type="EMBL" id="JAQQWL010000011">
    <property type="protein sequence ID" value="KAK8049159.1"/>
    <property type="molecule type" value="Genomic_DNA"/>
</dbReference>
<evidence type="ECO:0000256" key="2">
    <source>
        <dbReference type="ARBA" id="ARBA00004240"/>
    </source>
</evidence>
<dbReference type="SMART" id="SM00487">
    <property type="entry name" value="DEXDc"/>
    <property type="match status" value="1"/>
</dbReference>
<protein>
    <submittedName>
        <fullName evidence="11">Pre-mRNA splicing helicase</fullName>
    </submittedName>
</protein>
<evidence type="ECO:0000313" key="12">
    <source>
        <dbReference type="Proteomes" id="UP001480595"/>
    </source>
</evidence>
<dbReference type="SUPFAM" id="SSF52540">
    <property type="entry name" value="P-loop containing nucleoside triphosphate hydrolases"/>
    <property type="match status" value="2"/>
</dbReference>
<evidence type="ECO:0000313" key="11">
    <source>
        <dbReference type="EMBL" id="KAK8049159.1"/>
    </source>
</evidence>
<dbReference type="SUPFAM" id="SSF158702">
    <property type="entry name" value="Sec63 N-terminal domain-like"/>
    <property type="match status" value="1"/>
</dbReference>
<dbReference type="RefSeq" id="XP_066711408.1">
    <property type="nucleotide sequence ID" value="XM_066862298.1"/>
</dbReference>
<dbReference type="GO" id="GO:0004386">
    <property type="term" value="F:helicase activity"/>
    <property type="evidence" value="ECO:0007669"/>
    <property type="project" value="UniProtKB-KW"/>
</dbReference>
<gene>
    <name evidence="11" type="ORF">PG994_010889</name>
</gene>
<evidence type="ECO:0000256" key="5">
    <source>
        <dbReference type="ARBA" id="ARBA00022806"/>
    </source>
</evidence>
<dbReference type="Gene3D" id="1.10.150.20">
    <property type="entry name" value="5' to 3' exonuclease, C-terminal subdomain"/>
    <property type="match status" value="1"/>
</dbReference>
<sequence length="927" mass="106061">MLRVELSITPNFEWDDALHGAAESFWIMVEDCDGEDVLFHDQFILRKDYAVAESNEHLIEFTVPITDPMPPNYFISVVSDRWMHSETRLPISFQKLILPEKFPRTHSSIYNDWEYFNKIQTQTFNTLYTTDDNAFIGAPTGSGKTVCAEFALLRHWAKPEYGRAVYIAPFQEQVDVRHADWEKRLGSVRGGKDIVKLTGETATDLKLLEKGDLILATPIQWDVLSRQWQRRKNIMTVELFIADELHLLGGQSGYIYEIIVSRMHYIRSQVEEMSLRIIGLSVSLANARDIGEWIDAKKKDIYNFSPHARPLPLELRIQPYSIPHFPSLMLAMAKPAYLAITETSVDKPAMVFVSSRKQTRFTARDILAACLADENEDRFLRVGLDQLRPILERVHEEALAEALSHGVGYYHEALSQSDKRIVKHLYNQGAIQVVVASRDVCWELHCTAHLVVVMGTQYYEGREHRYLDYPLSEVLQMFGKALQPADGRVRGVLMVPGTKREYYKKFLNEALPVESHLHNFVHDAFVTEVSTKMIESAEDAINWTTFTYFYRRLLANPSYYSLTSATNDGLNAYLSDLVVTTLNELTESKIIDFDEDDGSVAPQNAAMIAAYYNISYITMQTFLLSLSAKTKLKGILEIVTSATEFESIQIRRHEESLLRRIYDRVPVKMSEPVYDSPHFKTFVLLQAHFSRMQLPIDLAKDQEMIISKILSLLSATVDVLSSDGHLNAMFAMEMSQMSVQALWDRDSPLKQIPHFSPEVVKVANEFGIKDIFDFMEAMNPEENPDYAKLIQRLGLSQPQLAQAANFTNTKYPDITLNFEIEREVEEDEEVDTTVHAPFYPTKKMENWWLVVGEESSKTLLAIKRVTIGEQLKVRLEYTVPTAGKHDLKLFLMSDSYIGVDQEPTFSITAAEGMDIDEDVDEDEDDEE</sequence>
<keyword evidence="4" id="KW-0378">Hydrolase</keyword>
<name>A0ABR1TTV8_9PEZI</name>
<keyword evidence="5 11" id="KW-0067">ATP-binding</keyword>
<dbReference type="Pfam" id="PF02889">
    <property type="entry name" value="Sec63"/>
    <property type="match status" value="2"/>
</dbReference>
<keyword evidence="8" id="KW-0472">Membrane</keyword>
<keyword evidence="6" id="KW-0256">Endoplasmic reticulum</keyword>
<evidence type="ECO:0000259" key="10">
    <source>
        <dbReference type="PROSITE" id="PS51192"/>
    </source>
</evidence>
<dbReference type="Gene3D" id="3.40.50.300">
    <property type="entry name" value="P-loop containing nucleotide triphosphate hydrolases"/>
    <property type="match status" value="2"/>
</dbReference>
<dbReference type="CDD" id="cd18021">
    <property type="entry name" value="DEXHc_Brr2_2"/>
    <property type="match status" value="1"/>
</dbReference>
<keyword evidence="12" id="KW-1185">Reference proteome</keyword>
<reference evidence="11 12" key="1">
    <citation type="submission" date="2023-01" db="EMBL/GenBank/DDBJ databases">
        <title>Analysis of 21 Apiospora genomes using comparative genomics revels a genus with tremendous synthesis potential of carbohydrate active enzymes and secondary metabolites.</title>
        <authorList>
            <person name="Sorensen T."/>
        </authorList>
    </citation>
    <scope>NUCLEOTIDE SEQUENCE [LARGE SCALE GENOMIC DNA]</scope>
    <source>
        <strain evidence="11 12">CBS 135458</strain>
    </source>
</reference>
<evidence type="ECO:0000256" key="9">
    <source>
        <dbReference type="ARBA" id="ARBA00023186"/>
    </source>
</evidence>
<feature type="domain" description="Helicase ATP-binding" evidence="10">
    <location>
        <begin position="125"/>
        <end position="302"/>
    </location>
</feature>
<dbReference type="PROSITE" id="PS51192">
    <property type="entry name" value="HELICASE_ATP_BIND_1"/>
    <property type="match status" value="1"/>
</dbReference>
<dbReference type="InterPro" id="IPR027417">
    <property type="entry name" value="P-loop_NTPase"/>
</dbReference>
<dbReference type="InterPro" id="IPR035892">
    <property type="entry name" value="C2_domain_sf"/>
</dbReference>
<evidence type="ECO:0000256" key="8">
    <source>
        <dbReference type="ARBA" id="ARBA00023136"/>
    </source>
</evidence>
<dbReference type="InterPro" id="IPR057842">
    <property type="entry name" value="WH_MER3"/>
</dbReference>
<evidence type="ECO:0000256" key="1">
    <source>
        <dbReference type="ARBA" id="ARBA00004141"/>
    </source>
</evidence>
<evidence type="ECO:0000256" key="7">
    <source>
        <dbReference type="ARBA" id="ARBA00022989"/>
    </source>
</evidence>
<keyword evidence="5 11" id="KW-0347">Helicase</keyword>
<dbReference type="GeneID" id="92095361"/>
<evidence type="ECO:0000256" key="3">
    <source>
        <dbReference type="ARBA" id="ARBA00022692"/>
    </source>
</evidence>
<keyword evidence="9" id="KW-0143">Chaperone</keyword>
<organism evidence="11 12">
    <name type="scientific">Apiospora phragmitis</name>
    <dbReference type="NCBI Taxonomy" id="2905665"/>
    <lineage>
        <taxon>Eukaryota</taxon>
        <taxon>Fungi</taxon>
        <taxon>Dikarya</taxon>
        <taxon>Ascomycota</taxon>
        <taxon>Pezizomycotina</taxon>
        <taxon>Sordariomycetes</taxon>
        <taxon>Xylariomycetidae</taxon>
        <taxon>Amphisphaeriales</taxon>
        <taxon>Apiosporaceae</taxon>
        <taxon>Apiospora</taxon>
    </lineage>
</organism>
<dbReference type="InterPro" id="IPR014001">
    <property type="entry name" value="Helicase_ATP-bd"/>
</dbReference>
<dbReference type="SUPFAM" id="SSF81296">
    <property type="entry name" value="E set domains"/>
    <property type="match status" value="1"/>
</dbReference>
<evidence type="ECO:0000256" key="4">
    <source>
        <dbReference type="ARBA" id="ARBA00022801"/>
    </source>
</evidence>
<accession>A0ABR1TTV8</accession>